<dbReference type="InterPro" id="IPR039768">
    <property type="entry name" value="Nmd3"/>
</dbReference>
<gene>
    <name evidence="3" type="ORF">PVIIG_03620</name>
</gene>
<feature type="compositionally biased region" description="Basic and acidic residues" evidence="1">
    <location>
        <begin position="78"/>
        <end position="96"/>
    </location>
</feature>
<dbReference type="PANTHER" id="PTHR12746">
    <property type="entry name" value="NONSENSE-MEDIATED MRNA DECAY PROTEIN 3"/>
    <property type="match status" value="1"/>
</dbReference>
<reference evidence="3 4" key="1">
    <citation type="submission" date="2011-08" db="EMBL/GenBank/DDBJ databases">
        <title>The Genome Sequence of Plasmodium vivax India VII.</title>
        <authorList>
            <consortium name="The Broad Institute Genome Sequencing Platform"/>
            <consortium name="The Broad Institute Genome Sequencing Center for Infectious Disease"/>
            <person name="Neafsey D."/>
            <person name="Carlton J."/>
            <person name="Barnwell J."/>
            <person name="Collins W."/>
            <person name="Escalante A."/>
            <person name="Mullikin J."/>
            <person name="Saul A."/>
            <person name="Guigo R."/>
            <person name="Camara F."/>
            <person name="Young S.K."/>
            <person name="Zeng Q."/>
            <person name="Gargeya S."/>
            <person name="Fitzgerald M."/>
            <person name="Haas B."/>
            <person name="Abouelleil A."/>
            <person name="Alvarado L."/>
            <person name="Arachchi H.M."/>
            <person name="Berlin A."/>
            <person name="Brown A."/>
            <person name="Chapman S.B."/>
            <person name="Chen Z."/>
            <person name="Dunbar C."/>
            <person name="Freedman E."/>
            <person name="Gearin G."/>
            <person name="Gellesch M."/>
            <person name="Goldberg J."/>
            <person name="Griggs A."/>
            <person name="Gujja S."/>
            <person name="Heiman D."/>
            <person name="Howarth C."/>
            <person name="Larson L."/>
            <person name="Lui A."/>
            <person name="MacDonald P.J.P."/>
            <person name="Montmayeur A."/>
            <person name="Murphy C."/>
            <person name="Neiman D."/>
            <person name="Pearson M."/>
            <person name="Priest M."/>
            <person name="Roberts A."/>
            <person name="Saif S."/>
            <person name="Shea T."/>
            <person name="Shenoy N."/>
            <person name="Sisk P."/>
            <person name="Stolte C."/>
            <person name="Sykes S."/>
            <person name="Wortman J."/>
            <person name="Nusbaum C."/>
            <person name="Birren B."/>
        </authorList>
    </citation>
    <scope>NUCLEOTIDE SEQUENCE [LARGE SCALE GENOMIC DNA]</scope>
    <source>
        <strain evidence="3 4">India VII</strain>
    </source>
</reference>
<dbReference type="PANTHER" id="PTHR12746:SF2">
    <property type="entry name" value="60S RIBOSOMAL EXPORT PROTEIN NMD3"/>
    <property type="match status" value="1"/>
</dbReference>
<organism evidence="3 4">
    <name type="scientific">Plasmodium vivax India VII</name>
    <dbReference type="NCBI Taxonomy" id="1077284"/>
    <lineage>
        <taxon>Eukaryota</taxon>
        <taxon>Sar</taxon>
        <taxon>Alveolata</taxon>
        <taxon>Apicomplexa</taxon>
        <taxon>Aconoidasida</taxon>
        <taxon>Haemosporida</taxon>
        <taxon>Plasmodiidae</taxon>
        <taxon>Plasmodium</taxon>
        <taxon>Plasmodium (Plasmodium)</taxon>
    </lineage>
</organism>
<dbReference type="GO" id="GO:0005634">
    <property type="term" value="C:nucleus"/>
    <property type="evidence" value="ECO:0007669"/>
    <property type="project" value="TreeGrafter"/>
</dbReference>
<dbReference type="AlphaFoldDB" id="A0A0J9SIF7"/>
<feature type="compositionally biased region" description="Low complexity" evidence="1">
    <location>
        <begin position="690"/>
        <end position="700"/>
    </location>
</feature>
<feature type="compositionally biased region" description="Basic and acidic residues" evidence="1">
    <location>
        <begin position="1"/>
        <end position="18"/>
    </location>
</feature>
<feature type="region of interest" description="Disordered" evidence="1">
    <location>
        <begin position="1"/>
        <end position="133"/>
    </location>
</feature>
<dbReference type="InterPro" id="IPR007064">
    <property type="entry name" value="Nmd3_N"/>
</dbReference>
<feature type="compositionally biased region" description="Polar residues" evidence="1">
    <location>
        <begin position="715"/>
        <end position="731"/>
    </location>
</feature>
<feature type="region of interest" description="Disordered" evidence="1">
    <location>
        <begin position="682"/>
        <end position="753"/>
    </location>
</feature>
<evidence type="ECO:0000256" key="1">
    <source>
        <dbReference type="SAM" id="MobiDB-lite"/>
    </source>
</evidence>
<evidence type="ECO:0000313" key="4">
    <source>
        <dbReference type="Proteomes" id="UP000053562"/>
    </source>
</evidence>
<protein>
    <submittedName>
        <fullName evidence="3">mRNA decay protein</fullName>
    </submittedName>
</protein>
<dbReference type="GO" id="GO:0000055">
    <property type="term" value="P:ribosomal large subunit export from nucleus"/>
    <property type="evidence" value="ECO:0007669"/>
    <property type="project" value="TreeGrafter"/>
</dbReference>
<accession>A0A0J9SIF7</accession>
<dbReference type="EMBL" id="KQ234165">
    <property type="protein sequence ID" value="KMZ82805.1"/>
    <property type="molecule type" value="Genomic_DNA"/>
</dbReference>
<feature type="compositionally biased region" description="Polar residues" evidence="1">
    <location>
        <begin position="19"/>
        <end position="32"/>
    </location>
</feature>
<feature type="compositionally biased region" description="Low complexity" evidence="1">
    <location>
        <begin position="312"/>
        <end position="321"/>
    </location>
</feature>
<name>A0A0J9SIF7_PLAVI</name>
<dbReference type="GO" id="GO:0043023">
    <property type="term" value="F:ribosomal large subunit binding"/>
    <property type="evidence" value="ECO:0007669"/>
    <property type="project" value="InterPro"/>
</dbReference>
<sequence>MSNLKKEETCQNGEKEVTEQTAALTNEKASSEPTPKKKVTKKVSFLLDEDGANAKKEDVKVNGGSLEGHQNGDVSHAGTDEGKHSDDQKGDCKANDFAKISWAQRNSGGERNGGECWGKEEDTPNGSSCNENEHKLFSSEDNQHKLFSSEDNQHKLFSNDDNQHRRFHTQFKFFTAQETQHKMLAPQENQHKLFASRSKQNEYKDKEKAPVYVKFDKRECAKNEQNSVFLKDQLEGGETEEMAANEGSAEVEKHAEMQIKGEAKLKAHLEVKTERTDFEKSYNESLNNFRASSFVDILNSMQGGGKGGNEGNGAPSGEANGLMPSGEANGLMPNGSAPHEWRPPANGKDYENVDAAEHQQSDNTQLIACILCGDSIKANASKMCSNCILQNVESSSVNINKDTYLIYYCRECKRYLHNRWVYCELESKELLALCLKKVNKLKKLKILDAKFLYTEPHSKRIKIHLSVQEELINNFISEMELILHYVIKYTQCDDCKKTYTPYTYNTCVSVRQKVEHKKTLLFLESLLLKYNMNENIINIVSNPDGLDFHFLSRTDALKFCDFILSKTMSKCKNSKHLINHDANNNTYNYLYSFSIDICPICKYDLIFFPKDLSIKYGMKSSFYLCLHVSIFIILINPFCSSNSAHISQERYNKHPFLPLLSKADSKVFLILNVEYIDSDPYSKNERRGGAANTTASSTASPNGRCRDPFGDAAQEDSTSLSGRQKGASNRSTRGKDKNVNLKRKTKNSVSSNTVEEFSSDDLFQVNEENGSLADTKSCKSSSRKVKLDKLVYAFVELYDESEGNTILTKTCNARHLKPGDYVNAYDLRKHTFDNDISLYLEKEDNYSIIIIDKVKPKEREKIENELQVQNNNIETMKNVNDDDIFKNILLNNCAGMQNMTIR</sequence>
<proteinExistence type="predicted"/>
<dbReference type="Proteomes" id="UP000053562">
    <property type="component" value="Unassembled WGS sequence"/>
</dbReference>
<dbReference type="OrthoDB" id="203821at2759"/>
<feature type="region of interest" description="Disordered" evidence="1">
    <location>
        <begin position="301"/>
        <end position="350"/>
    </location>
</feature>
<evidence type="ECO:0000259" key="2">
    <source>
        <dbReference type="Pfam" id="PF04981"/>
    </source>
</evidence>
<dbReference type="GO" id="GO:0005737">
    <property type="term" value="C:cytoplasm"/>
    <property type="evidence" value="ECO:0007669"/>
    <property type="project" value="TreeGrafter"/>
</dbReference>
<feature type="domain" description="Nmd3 N-terminal" evidence="2">
    <location>
        <begin position="369"/>
        <end position="597"/>
    </location>
</feature>
<dbReference type="Pfam" id="PF04981">
    <property type="entry name" value="NMD3"/>
    <property type="match status" value="1"/>
</dbReference>
<feature type="compositionally biased region" description="Gly residues" evidence="1">
    <location>
        <begin position="302"/>
        <end position="311"/>
    </location>
</feature>
<evidence type="ECO:0000313" key="3">
    <source>
        <dbReference type="EMBL" id="KMZ82805.1"/>
    </source>
</evidence>